<dbReference type="AlphaFoldDB" id="A0A6A6TTK1"/>
<sequence>MPEKNTGAVAAKDGEESILSFPDVLSQPTILIKVGEEGKEYRIHKPLLTSYSGYFRGALGSSNFKEAAEGVVTLADVEVSAFDGFARQLYGKALHAPRKRKYHDYNDDVSRIIKAYALADRLLAPAYKEVLIDAAYDSLSSEFPSHEDVAWAFDTLPANDKFLTLLVDAYCKKTSPNSDKKMRKAAMAVFPKEFLFRVMERMQETCVKTPGLRRREVYMGKLDQSYAGE</sequence>
<dbReference type="EMBL" id="MU004290">
    <property type="protein sequence ID" value="KAF2662293.1"/>
    <property type="molecule type" value="Genomic_DNA"/>
</dbReference>
<dbReference type="Proteomes" id="UP000799324">
    <property type="component" value="Unassembled WGS sequence"/>
</dbReference>
<dbReference type="OrthoDB" id="194443at2759"/>
<dbReference type="CDD" id="cd18186">
    <property type="entry name" value="BTB_POZ_ZBTB_KLHL-like"/>
    <property type="match status" value="1"/>
</dbReference>
<reference evidence="2" key="1">
    <citation type="journal article" date="2020" name="Stud. Mycol.">
        <title>101 Dothideomycetes genomes: a test case for predicting lifestyles and emergence of pathogens.</title>
        <authorList>
            <person name="Haridas S."/>
            <person name="Albert R."/>
            <person name="Binder M."/>
            <person name="Bloem J."/>
            <person name="Labutti K."/>
            <person name="Salamov A."/>
            <person name="Andreopoulos B."/>
            <person name="Baker S."/>
            <person name="Barry K."/>
            <person name="Bills G."/>
            <person name="Bluhm B."/>
            <person name="Cannon C."/>
            <person name="Castanera R."/>
            <person name="Culley D."/>
            <person name="Daum C."/>
            <person name="Ezra D."/>
            <person name="Gonzalez J."/>
            <person name="Henrissat B."/>
            <person name="Kuo A."/>
            <person name="Liang C."/>
            <person name="Lipzen A."/>
            <person name="Lutzoni F."/>
            <person name="Magnuson J."/>
            <person name="Mondo S."/>
            <person name="Nolan M."/>
            <person name="Ohm R."/>
            <person name="Pangilinan J."/>
            <person name="Park H.-J."/>
            <person name="Ramirez L."/>
            <person name="Alfaro M."/>
            <person name="Sun H."/>
            <person name="Tritt A."/>
            <person name="Yoshinaga Y."/>
            <person name="Zwiers L.-H."/>
            <person name="Turgeon B."/>
            <person name="Goodwin S."/>
            <person name="Spatafora J."/>
            <person name="Crous P."/>
            <person name="Grigoriev I."/>
        </authorList>
    </citation>
    <scope>NUCLEOTIDE SEQUENCE</scope>
    <source>
        <strain evidence="2">CBS 122681</strain>
    </source>
</reference>
<evidence type="ECO:0000259" key="1">
    <source>
        <dbReference type="PROSITE" id="PS50097"/>
    </source>
</evidence>
<dbReference type="SMART" id="SM00225">
    <property type="entry name" value="BTB"/>
    <property type="match status" value="1"/>
</dbReference>
<feature type="domain" description="BTB" evidence="1">
    <location>
        <begin position="28"/>
        <end position="98"/>
    </location>
</feature>
<accession>A0A6A6TTK1</accession>
<dbReference type="SUPFAM" id="SSF54695">
    <property type="entry name" value="POZ domain"/>
    <property type="match status" value="1"/>
</dbReference>
<protein>
    <recommendedName>
        <fullName evidence="1">BTB domain-containing protein</fullName>
    </recommendedName>
</protein>
<dbReference type="PANTHER" id="PTHR47843:SF2">
    <property type="entry name" value="BTB DOMAIN-CONTAINING PROTEIN"/>
    <property type="match status" value="1"/>
</dbReference>
<keyword evidence="3" id="KW-1185">Reference proteome</keyword>
<dbReference type="Gene3D" id="3.30.710.10">
    <property type="entry name" value="Potassium Channel Kv1.1, Chain A"/>
    <property type="match status" value="1"/>
</dbReference>
<dbReference type="InterPro" id="IPR000210">
    <property type="entry name" value="BTB/POZ_dom"/>
</dbReference>
<evidence type="ECO:0000313" key="3">
    <source>
        <dbReference type="Proteomes" id="UP000799324"/>
    </source>
</evidence>
<dbReference type="InterPro" id="IPR011333">
    <property type="entry name" value="SKP1/BTB/POZ_sf"/>
</dbReference>
<evidence type="ECO:0000313" key="2">
    <source>
        <dbReference type="EMBL" id="KAF2662293.1"/>
    </source>
</evidence>
<organism evidence="2 3">
    <name type="scientific">Lophiostoma macrostomum CBS 122681</name>
    <dbReference type="NCBI Taxonomy" id="1314788"/>
    <lineage>
        <taxon>Eukaryota</taxon>
        <taxon>Fungi</taxon>
        <taxon>Dikarya</taxon>
        <taxon>Ascomycota</taxon>
        <taxon>Pezizomycotina</taxon>
        <taxon>Dothideomycetes</taxon>
        <taxon>Pleosporomycetidae</taxon>
        <taxon>Pleosporales</taxon>
        <taxon>Lophiostomataceae</taxon>
        <taxon>Lophiostoma</taxon>
    </lineage>
</organism>
<proteinExistence type="predicted"/>
<gene>
    <name evidence="2" type="ORF">K491DRAFT_753396</name>
</gene>
<dbReference type="PROSITE" id="PS50097">
    <property type="entry name" value="BTB"/>
    <property type="match status" value="1"/>
</dbReference>
<dbReference type="Pfam" id="PF00651">
    <property type="entry name" value="BTB"/>
    <property type="match status" value="1"/>
</dbReference>
<name>A0A6A6TTK1_9PLEO</name>
<dbReference type="PANTHER" id="PTHR47843">
    <property type="entry name" value="BTB DOMAIN-CONTAINING PROTEIN-RELATED"/>
    <property type="match status" value="1"/>
</dbReference>